<feature type="transmembrane region" description="Helical" evidence="10">
    <location>
        <begin position="145"/>
        <end position="165"/>
    </location>
</feature>
<feature type="compositionally biased region" description="Polar residues" evidence="9">
    <location>
        <begin position="351"/>
        <end position="360"/>
    </location>
</feature>
<feature type="transmembrane region" description="Helical" evidence="10">
    <location>
        <begin position="470"/>
        <end position="493"/>
    </location>
</feature>
<feature type="signal peptide" evidence="11">
    <location>
        <begin position="1"/>
        <end position="29"/>
    </location>
</feature>
<dbReference type="InterPro" id="IPR027417">
    <property type="entry name" value="P-loop_NTPase"/>
</dbReference>
<feature type="domain" description="ABC transmembrane type-1" evidence="13">
    <location>
        <begin position="387"/>
        <end position="528"/>
    </location>
</feature>
<dbReference type="CDD" id="cd18596">
    <property type="entry name" value="ABC_6TM_VMR1_D1_like"/>
    <property type="match status" value="1"/>
</dbReference>
<dbReference type="EMBL" id="QKRW01000026">
    <property type="protein sequence ID" value="RAL62078.1"/>
    <property type="molecule type" value="Genomic_DNA"/>
</dbReference>
<keyword evidence="15" id="KW-1185">Reference proteome</keyword>
<dbReference type="GO" id="GO:0005524">
    <property type="term" value="F:ATP binding"/>
    <property type="evidence" value="ECO:0007669"/>
    <property type="project" value="UniProtKB-KW"/>
</dbReference>
<keyword evidence="5" id="KW-0547">Nucleotide-binding</keyword>
<comment type="subcellular location">
    <subcellularLocation>
        <location evidence="1">Membrane</location>
        <topology evidence="1">Multi-pass membrane protein</topology>
    </subcellularLocation>
</comment>
<keyword evidence="6" id="KW-0067">ATP-binding</keyword>
<dbReference type="GO" id="GO:0016020">
    <property type="term" value="C:membrane"/>
    <property type="evidence" value="ECO:0007669"/>
    <property type="project" value="UniProtKB-SubCell"/>
</dbReference>
<evidence type="ECO:0000256" key="8">
    <source>
        <dbReference type="ARBA" id="ARBA00023136"/>
    </source>
</evidence>
<evidence type="ECO:0000256" key="10">
    <source>
        <dbReference type="SAM" id="Phobius"/>
    </source>
</evidence>
<evidence type="ECO:0000256" key="5">
    <source>
        <dbReference type="ARBA" id="ARBA00022741"/>
    </source>
</evidence>
<evidence type="ECO:0000313" key="14">
    <source>
        <dbReference type="EMBL" id="RAL62078.1"/>
    </source>
</evidence>
<dbReference type="GO" id="GO:0140359">
    <property type="term" value="F:ABC-type transporter activity"/>
    <property type="evidence" value="ECO:0007669"/>
    <property type="project" value="InterPro"/>
</dbReference>
<evidence type="ECO:0008006" key="16">
    <source>
        <dbReference type="Google" id="ProtNLM"/>
    </source>
</evidence>
<dbReference type="SUPFAM" id="SSF90123">
    <property type="entry name" value="ABC transporter transmembrane region"/>
    <property type="match status" value="2"/>
</dbReference>
<evidence type="ECO:0000313" key="15">
    <source>
        <dbReference type="Proteomes" id="UP000249056"/>
    </source>
</evidence>
<dbReference type="AlphaFoldDB" id="A0A395IR55"/>
<dbReference type="Gene3D" id="1.20.1560.10">
    <property type="entry name" value="ABC transporter type 1, transmembrane domain"/>
    <property type="match status" value="1"/>
</dbReference>
<reference evidence="14 15" key="1">
    <citation type="submission" date="2018-06" db="EMBL/GenBank/DDBJ databases">
        <title>Genome Sequence of the Brown Rot Fungal Pathogen Monilinia fructigena.</title>
        <authorList>
            <person name="Landi L."/>
            <person name="De Miccolis Angelini R.M."/>
            <person name="Pollastro S."/>
            <person name="Abate D."/>
            <person name="Faretra F."/>
            <person name="Romanazzi G."/>
        </authorList>
    </citation>
    <scope>NUCLEOTIDE SEQUENCE [LARGE SCALE GENOMIC DNA]</scope>
    <source>
        <strain evidence="14 15">Mfrg269</strain>
    </source>
</reference>
<feature type="transmembrane region" description="Helical" evidence="10">
    <location>
        <begin position="111"/>
        <end position="130"/>
    </location>
</feature>
<accession>A0A395IR55</accession>
<comment type="caution">
    <text evidence="14">The sequence shown here is derived from an EMBL/GenBank/DDBJ whole genome shotgun (WGS) entry which is preliminary data.</text>
</comment>
<proteinExistence type="inferred from homology"/>
<dbReference type="PROSITE" id="PS50893">
    <property type="entry name" value="ABC_TRANSPORTER_2"/>
    <property type="match status" value="1"/>
</dbReference>
<evidence type="ECO:0000256" key="1">
    <source>
        <dbReference type="ARBA" id="ARBA00004141"/>
    </source>
</evidence>
<dbReference type="Gene3D" id="3.40.50.300">
    <property type="entry name" value="P-loop containing nucleotide triphosphate hydrolases"/>
    <property type="match status" value="1"/>
</dbReference>
<evidence type="ECO:0000256" key="2">
    <source>
        <dbReference type="ARBA" id="ARBA00009726"/>
    </source>
</evidence>
<dbReference type="InterPro" id="IPR036640">
    <property type="entry name" value="ABC1_TM_sf"/>
</dbReference>
<dbReference type="Pfam" id="PF00664">
    <property type="entry name" value="ABC_membrane"/>
    <property type="match status" value="1"/>
</dbReference>
<feature type="transmembrane region" description="Helical" evidence="10">
    <location>
        <begin position="385"/>
        <end position="405"/>
    </location>
</feature>
<dbReference type="OrthoDB" id="6500128at2759"/>
<evidence type="ECO:0000256" key="3">
    <source>
        <dbReference type="ARBA" id="ARBA00022448"/>
    </source>
</evidence>
<gene>
    <name evidence="14" type="ORF">DID88_002564</name>
</gene>
<feature type="domain" description="ABC transporter" evidence="12">
    <location>
        <begin position="555"/>
        <end position="792"/>
    </location>
</feature>
<evidence type="ECO:0000256" key="11">
    <source>
        <dbReference type="SAM" id="SignalP"/>
    </source>
</evidence>
<keyword evidence="3" id="KW-0813">Transport</keyword>
<evidence type="ECO:0000259" key="13">
    <source>
        <dbReference type="PROSITE" id="PS50929"/>
    </source>
</evidence>
<keyword evidence="11" id="KW-0732">Signal</keyword>
<dbReference type="InterPro" id="IPR003439">
    <property type="entry name" value="ABC_transporter-like_ATP-bd"/>
</dbReference>
<feature type="transmembrane region" description="Helical" evidence="10">
    <location>
        <begin position="68"/>
        <end position="90"/>
    </location>
</feature>
<dbReference type="InterPro" id="IPR050173">
    <property type="entry name" value="ABC_transporter_C-like"/>
</dbReference>
<feature type="region of interest" description="Disordered" evidence="9">
    <location>
        <begin position="344"/>
        <end position="380"/>
    </location>
</feature>
<feature type="transmembrane region" description="Helical" evidence="10">
    <location>
        <begin position="289"/>
        <end position="308"/>
    </location>
</feature>
<dbReference type="PANTHER" id="PTHR24223">
    <property type="entry name" value="ATP-BINDING CASSETTE SUB-FAMILY C"/>
    <property type="match status" value="1"/>
</dbReference>
<protein>
    <recommendedName>
        <fullName evidence="16">ABC transmembrane type-1 domain-containing protein</fullName>
    </recommendedName>
</protein>
<dbReference type="Pfam" id="PF00005">
    <property type="entry name" value="ABC_tran"/>
    <property type="match status" value="1"/>
</dbReference>
<dbReference type="Proteomes" id="UP000249056">
    <property type="component" value="Unassembled WGS sequence"/>
</dbReference>
<evidence type="ECO:0000256" key="9">
    <source>
        <dbReference type="SAM" id="MobiDB-lite"/>
    </source>
</evidence>
<dbReference type="PANTHER" id="PTHR24223:SF456">
    <property type="entry name" value="MULTIDRUG RESISTANCE-ASSOCIATED PROTEIN LETHAL(2)03659"/>
    <property type="match status" value="1"/>
</dbReference>
<evidence type="ECO:0000259" key="12">
    <source>
        <dbReference type="PROSITE" id="PS50893"/>
    </source>
</evidence>
<dbReference type="GO" id="GO:0016887">
    <property type="term" value="F:ATP hydrolysis activity"/>
    <property type="evidence" value="ECO:0007669"/>
    <property type="project" value="InterPro"/>
</dbReference>
<feature type="chain" id="PRO_5017294103" description="ABC transmembrane type-1 domain-containing protein" evidence="11">
    <location>
        <begin position="30"/>
        <end position="848"/>
    </location>
</feature>
<evidence type="ECO:0000256" key="4">
    <source>
        <dbReference type="ARBA" id="ARBA00022692"/>
    </source>
</evidence>
<dbReference type="PROSITE" id="PS50929">
    <property type="entry name" value="ABC_TM1F"/>
    <property type="match status" value="1"/>
</dbReference>
<keyword evidence="4 10" id="KW-0812">Transmembrane</keyword>
<evidence type="ECO:0000256" key="6">
    <source>
        <dbReference type="ARBA" id="ARBA00022840"/>
    </source>
</evidence>
<dbReference type="InterPro" id="IPR011527">
    <property type="entry name" value="ABC1_TM_dom"/>
</dbReference>
<keyword evidence="7 10" id="KW-1133">Transmembrane helix</keyword>
<name>A0A395IR55_9HELO</name>
<keyword evidence="8 10" id="KW-0472">Membrane</keyword>
<evidence type="ECO:0000256" key="7">
    <source>
        <dbReference type="ARBA" id="ARBA00022989"/>
    </source>
</evidence>
<comment type="similarity">
    <text evidence="2">Belongs to the ABC transporter superfamily. ABCC family. Conjugate transporter (TC 3.A.1.208) subfamily.</text>
</comment>
<sequence length="848" mass="94538">MLDINSSSLATAIACLLVVIVLTLPSVSSIISHFREKDKQNLNNYTDKDGSATEETIAAFSTKLPKSLLIISTLLLEDCFNVVLWSFILIQANSTILSRNPTKAYANGVRAAVSSSFLFALCLYGDGLIVEDKSVQEDFRSSATFWLRLSQLSLALFAAISAISFPRRPHVTHNKHPVDGMLSVSALERYAFSWVGDILALASHKTRLELQDLPKMDHYTRAKDLSEAWEEREHTKALWIEIFLTHKSPFIIQWILTVFQAFGNFAPQFVTFQILKILERRKPGDEVPFEAWIWVATLFLVTLAAAWIESWMFWISWSELAIPIRSQLSAQIFQKAMRRKDVKGAARTGKKSTSTTSDAAQESIAPGTPEDEEEDADPKGKQSTVNLIVAGMLAMSLTIPLNIYFSKRYSAAQDRLMKIRDVKMAVVTEALQGIRQIKFSALEKNWGDKIGLVRKKELDEQWSVYLNDTMLLFCWITSPIALAAVALAVYAYIHGVLLPSVAFTAIGVFVNLEVTLSVIPELTTDLIDAYISVKRIERYLGGAEISESTSDAPNVSFEKASIAWPCAEGEDEMDGNERYVLRNVDVSFPKGELSIISGKTGTGKIHVPRGPKAADRHDHLANKDNWIIPSSIAFVAQIPWIENASIKDNILFGLPFDEDRYKKVIEYCALRKDLEMLGDGENTEIGANGINLSGGQRWRVTFARALYSRAGILVLDDIFSAVDAHVGRFIYEKGLTGELGDGTVESAGFLSDLKEAGTLEHIISHEETPEQIAEDESPILIVSRKDDAKKFVEEETRERGSVKGKVYGHYLNASGGWSFWTLVLIAFLGQQFLVTGRSWWVETLDIKL</sequence>
<dbReference type="SUPFAM" id="SSF52540">
    <property type="entry name" value="P-loop containing nucleoside triphosphate hydrolases"/>
    <property type="match status" value="1"/>
</dbReference>
<organism evidence="14 15">
    <name type="scientific">Monilinia fructigena</name>
    <dbReference type="NCBI Taxonomy" id="38457"/>
    <lineage>
        <taxon>Eukaryota</taxon>
        <taxon>Fungi</taxon>
        <taxon>Dikarya</taxon>
        <taxon>Ascomycota</taxon>
        <taxon>Pezizomycotina</taxon>
        <taxon>Leotiomycetes</taxon>
        <taxon>Helotiales</taxon>
        <taxon>Sclerotiniaceae</taxon>
        <taxon>Monilinia</taxon>
    </lineage>
</organism>